<dbReference type="GeneID" id="115589664"/>
<dbReference type="GO" id="GO:0003723">
    <property type="term" value="F:RNA binding"/>
    <property type="evidence" value="ECO:0007669"/>
    <property type="project" value="TreeGrafter"/>
</dbReference>
<evidence type="ECO:0000256" key="6">
    <source>
        <dbReference type="ARBA" id="ARBA00023242"/>
    </source>
</evidence>
<dbReference type="SUPFAM" id="SSF57756">
    <property type="entry name" value="Retrovirus zinc finger-like domains"/>
    <property type="match status" value="2"/>
</dbReference>
<dbReference type="OMA" id="HFGHACI"/>
<evidence type="ECO:0000313" key="12">
    <source>
        <dbReference type="Ensembl" id="ENSSAUP00010006872.1"/>
    </source>
</evidence>
<dbReference type="InParanoid" id="A0A671U1Y7"/>
<feature type="domain" description="CCHC-type" evidence="11">
    <location>
        <begin position="313"/>
        <end position="328"/>
    </location>
</feature>
<dbReference type="GO" id="GO:0071038">
    <property type="term" value="P:TRAMP-dependent tRNA surveillance pathway"/>
    <property type="evidence" value="ECO:0007669"/>
    <property type="project" value="TreeGrafter"/>
</dbReference>
<dbReference type="CTD" id="84186"/>
<dbReference type="SMART" id="SM00343">
    <property type="entry name" value="ZnF_C2HC"/>
    <property type="match status" value="5"/>
</dbReference>
<dbReference type="GO" id="GO:0071031">
    <property type="term" value="P:nuclear mRNA surveillance of mRNA 3'-end processing"/>
    <property type="evidence" value="ECO:0007669"/>
    <property type="project" value="TreeGrafter"/>
</dbReference>
<feature type="compositionally biased region" description="Basic and acidic residues" evidence="10">
    <location>
        <begin position="101"/>
        <end position="113"/>
    </location>
</feature>
<dbReference type="GO" id="GO:0008270">
    <property type="term" value="F:zinc ion binding"/>
    <property type="evidence" value="ECO:0007669"/>
    <property type="project" value="UniProtKB-KW"/>
</dbReference>
<dbReference type="GO" id="GO:0071037">
    <property type="term" value="P:nuclear polyadenylation-dependent snRNA catabolic process"/>
    <property type="evidence" value="ECO:0007669"/>
    <property type="project" value="TreeGrafter"/>
</dbReference>
<keyword evidence="2" id="KW-0479">Metal-binding</keyword>
<reference evidence="12" key="1">
    <citation type="submission" date="2021-04" db="EMBL/GenBank/DDBJ databases">
        <authorList>
            <consortium name="Wellcome Sanger Institute Data Sharing"/>
        </authorList>
    </citation>
    <scope>NUCLEOTIDE SEQUENCE [LARGE SCALE GENOMIC DNA]</scope>
</reference>
<dbReference type="InterPro" id="IPR001878">
    <property type="entry name" value="Znf_CCHC"/>
</dbReference>
<feature type="compositionally biased region" description="Basic and acidic residues" evidence="10">
    <location>
        <begin position="74"/>
        <end position="84"/>
    </location>
</feature>
<dbReference type="PANTHER" id="PTHR46543:SF1">
    <property type="entry name" value="ZINC FINGER CCHC DOMAIN-CONTAINING PROTEIN 7"/>
    <property type="match status" value="1"/>
</dbReference>
<feature type="compositionally biased region" description="Basic residues" evidence="10">
    <location>
        <begin position="473"/>
        <end position="488"/>
    </location>
</feature>
<feature type="region of interest" description="Disordered" evidence="10">
    <location>
        <begin position="452"/>
        <end position="650"/>
    </location>
</feature>
<dbReference type="Gene3D" id="4.10.60.10">
    <property type="entry name" value="Zinc finger, CCHC-type"/>
    <property type="match status" value="2"/>
</dbReference>
<feature type="compositionally biased region" description="Basic residues" evidence="10">
    <location>
        <begin position="612"/>
        <end position="622"/>
    </location>
</feature>
<dbReference type="GO" id="GO:0031499">
    <property type="term" value="C:TRAMP complex"/>
    <property type="evidence" value="ECO:0007669"/>
    <property type="project" value="TreeGrafter"/>
</dbReference>
<dbReference type="Pfam" id="PF00098">
    <property type="entry name" value="zf-CCHC"/>
    <property type="match status" value="2"/>
</dbReference>
<feature type="domain" description="CCHC-type" evidence="11">
    <location>
        <begin position="292"/>
        <end position="307"/>
    </location>
</feature>
<dbReference type="Proteomes" id="UP000472265">
    <property type="component" value="Chromosome 1"/>
</dbReference>
<dbReference type="Ensembl" id="ENSSAUT00010007387.1">
    <property type="protein sequence ID" value="ENSSAUP00010006872.1"/>
    <property type="gene ID" value="ENSSAUG00010003453.1"/>
</dbReference>
<keyword evidence="3" id="KW-0677">Repeat</keyword>
<accession>A0A671U1Y7</accession>
<organism evidence="12 13">
    <name type="scientific">Sparus aurata</name>
    <name type="common">Gilthead sea bream</name>
    <dbReference type="NCBI Taxonomy" id="8175"/>
    <lineage>
        <taxon>Eukaryota</taxon>
        <taxon>Metazoa</taxon>
        <taxon>Chordata</taxon>
        <taxon>Craniata</taxon>
        <taxon>Vertebrata</taxon>
        <taxon>Euteleostomi</taxon>
        <taxon>Actinopterygii</taxon>
        <taxon>Neopterygii</taxon>
        <taxon>Teleostei</taxon>
        <taxon>Neoteleostei</taxon>
        <taxon>Acanthomorphata</taxon>
        <taxon>Eupercaria</taxon>
        <taxon>Spariformes</taxon>
        <taxon>Sparidae</taxon>
        <taxon>Sparus</taxon>
    </lineage>
</organism>
<feature type="compositionally biased region" description="Basic residues" evidence="10">
    <location>
        <begin position="570"/>
        <end position="580"/>
    </location>
</feature>
<feature type="region of interest" description="Disordered" evidence="10">
    <location>
        <begin position="1"/>
        <end position="132"/>
    </location>
</feature>
<evidence type="ECO:0000256" key="7">
    <source>
        <dbReference type="ARBA" id="ARBA00041190"/>
    </source>
</evidence>
<evidence type="ECO:0000256" key="8">
    <source>
        <dbReference type="ARBA" id="ARBA00043023"/>
    </source>
</evidence>
<feature type="domain" description="CCHC-type" evidence="11">
    <location>
        <begin position="402"/>
        <end position="417"/>
    </location>
</feature>
<evidence type="ECO:0000256" key="1">
    <source>
        <dbReference type="ARBA" id="ARBA00004123"/>
    </source>
</evidence>
<dbReference type="InterPro" id="IPR036875">
    <property type="entry name" value="Znf_CCHC_sf"/>
</dbReference>
<reference evidence="12" key="3">
    <citation type="submission" date="2025-09" db="UniProtKB">
        <authorList>
            <consortium name="Ensembl"/>
        </authorList>
    </citation>
    <scope>IDENTIFICATION</scope>
</reference>
<dbReference type="OrthoDB" id="7608935at2759"/>
<protein>
    <recommendedName>
        <fullName evidence="7">Zinc finger CCHC domain-containing protein 7</fullName>
    </recommendedName>
    <alternativeName>
        <fullName evidence="8">TRAMP-like complex RNA-binding factor ZCCHC7</fullName>
    </alternativeName>
</protein>
<reference evidence="12" key="2">
    <citation type="submission" date="2025-08" db="UniProtKB">
        <authorList>
            <consortium name="Ensembl"/>
        </authorList>
    </citation>
    <scope>IDENTIFICATION</scope>
</reference>
<gene>
    <name evidence="12" type="primary">ZCCHC7</name>
    <name evidence="12" type="synonym">zcchc7</name>
</gene>
<feature type="compositionally biased region" description="Acidic residues" evidence="10">
    <location>
        <begin position="9"/>
        <end position="30"/>
    </location>
</feature>
<keyword evidence="5" id="KW-0862">Zinc</keyword>
<feature type="domain" description="CCHC-type" evidence="11">
    <location>
        <begin position="354"/>
        <end position="369"/>
    </location>
</feature>
<feature type="compositionally biased region" description="Polar residues" evidence="10">
    <location>
        <begin position="164"/>
        <end position="179"/>
    </location>
</feature>
<name>A0A671U1Y7_SPAAU</name>
<comment type="subcellular location">
    <subcellularLocation>
        <location evidence="1">Nucleus</location>
    </subcellularLocation>
</comment>
<feature type="region of interest" description="Disordered" evidence="10">
    <location>
        <begin position="164"/>
        <end position="184"/>
    </location>
</feature>
<sequence length="650" mass="73491">MYCSYQDREELEDDLYQEGDGDSDESEANSELEFHLYSQLHYSSNAGETGEQVDREEEAACRENQQPKVPVKSADVDRERKHNGESTSPSLDISKLLQNLKKKEERKEIEEKRGKKRKSTPKDQRSSSSFFEEVIVIDSSPNVISISDDTADDDEEGICALKGQSSQRVQTSTPAQQGIQKRKRSLRKPVIVDISSSESDSDSEDLENWMILGRGNQAGDQSISLNLEGEDSISLDLEEGFDSCAGVRKKKGGSWLVSAKDKEAQIYNKDKSARAVVQRLSNRYYTAKSVQCRNCNKYGHLSKNCPEPKKKSCFLCGAPGHLVSQCPNRHCSNCGLPGHLYDSCSEGAYWHKQCHRCGMKGHFFDACPEIWRQYHITTKKMSKMGVPQKKKGGDRGRTPAYCYNCSRKGHYGHACTRQRMFNGTYPSTPFINHYDTVEDIKRRQHRIGLKVQELQKNGNFPAGPLTPRTPGPPKKKQKINHKSNHTPHKSPNNKPSSSHIFFNDTHDFMAPTPKTNKSKKHKQQESSSNVKAWKPKRPVPTSRNPPPKLIFDEADDFPRGGGKAASLEIKKKKRRRKPKRAPSAAPAGHKSSKADRHSWTGEMHGSEPKPDKAKRKRGFKNKKFAEKKAVAKTHPSDENLFLIKQRKRSR</sequence>
<evidence type="ECO:0000256" key="2">
    <source>
        <dbReference type="ARBA" id="ARBA00022723"/>
    </source>
</evidence>
<dbReference type="PROSITE" id="PS50158">
    <property type="entry name" value="ZF_CCHC"/>
    <property type="match status" value="4"/>
</dbReference>
<evidence type="ECO:0000256" key="9">
    <source>
        <dbReference type="PROSITE-ProRule" id="PRU00047"/>
    </source>
</evidence>
<dbReference type="GO" id="GO:0071035">
    <property type="term" value="P:nuclear polyadenylation-dependent rRNA catabolic process"/>
    <property type="evidence" value="ECO:0007669"/>
    <property type="project" value="TreeGrafter"/>
</dbReference>
<dbReference type="GeneTree" id="ENSGT00950000183041"/>
<evidence type="ECO:0000256" key="5">
    <source>
        <dbReference type="ARBA" id="ARBA00022833"/>
    </source>
</evidence>
<evidence type="ECO:0000313" key="13">
    <source>
        <dbReference type="Proteomes" id="UP000472265"/>
    </source>
</evidence>
<evidence type="ECO:0000256" key="4">
    <source>
        <dbReference type="ARBA" id="ARBA00022771"/>
    </source>
</evidence>
<keyword evidence="13" id="KW-1185">Reference proteome</keyword>
<dbReference type="PANTHER" id="PTHR46543">
    <property type="entry name" value="ZINC FINGER CCHC DOMAIN-CONTAINING PROTEIN 7"/>
    <property type="match status" value="1"/>
</dbReference>
<dbReference type="AlphaFoldDB" id="A0A671U1Y7"/>
<dbReference type="RefSeq" id="XP_030286581.1">
    <property type="nucleotide sequence ID" value="XM_030430721.1"/>
</dbReference>
<evidence type="ECO:0000259" key="11">
    <source>
        <dbReference type="PROSITE" id="PS50158"/>
    </source>
</evidence>
<feature type="compositionally biased region" description="Basic and acidic residues" evidence="10">
    <location>
        <begin position="592"/>
        <end position="611"/>
    </location>
</feature>
<proteinExistence type="predicted"/>
<evidence type="ECO:0000256" key="10">
    <source>
        <dbReference type="SAM" id="MobiDB-lite"/>
    </source>
</evidence>
<feature type="compositionally biased region" description="Low complexity" evidence="10">
    <location>
        <begin position="489"/>
        <end position="499"/>
    </location>
</feature>
<evidence type="ECO:0000256" key="3">
    <source>
        <dbReference type="ARBA" id="ARBA00022737"/>
    </source>
</evidence>
<dbReference type="GO" id="GO:0071036">
    <property type="term" value="P:nuclear polyadenylation-dependent snoRNA catabolic process"/>
    <property type="evidence" value="ECO:0007669"/>
    <property type="project" value="TreeGrafter"/>
</dbReference>
<keyword evidence="6" id="KW-0539">Nucleus</keyword>
<feature type="compositionally biased region" description="Basic and acidic residues" evidence="10">
    <location>
        <begin position="623"/>
        <end position="637"/>
    </location>
</feature>
<dbReference type="InterPro" id="IPR051644">
    <property type="entry name" value="TRAMP_AT-DNA-binding"/>
</dbReference>
<keyword evidence="4 9" id="KW-0863">Zinc-finger</keyword>
<dbReference type="GO" id="GO:0071039">
    <property type="term" value="P:nuclear polyadenylation-dependent CUT catabolic process"/>
    <property type="evidence" value="ECO:0007669"/>
    <property type="project" value="TreeGrafter"/>
</dbReference>